<evidence type="ECO:0000313" key="1">
    <source>
        <dbReference type="EMBL" id="KAF5907450.1"/>
    </source>
</evidence>
<reference evidence="1" key="1">
    <citation type="submission" date="2020-07" db="EMBL/GenBank/DDBJ databases">
        <title>Clarias magur genome sequencing, assembly and annotation.</title>
        <authorList>
            <person name="Kushwaha B."/>
            <person name="Kumar R."/>
            <person name="Das P."/>
            <person name="Joshi C.G."/>
            <person name="Kumar D."/>
            <person name="Nagpure N.S."/>
            <person name="Pandey M."/>
            <person name="Agarwal S."/>
            <person name="Srivastava S."/>
            <person name="Singh M."/>
            <person name="Sahoo L."/>
            <person name="Jayasankar P."/>
            <person name="Meher P.K."/>
            <person name="Koringa P.G."/>
            <person name="Iquebal M.A."/>
            <person name="Das S.P."/>
            <person name="Bit A."/>
            <person name="Patnaik S."/>
            <person name="Patel N."/>
            <person name="Shah T.M."/>
            <person name="Hinsu A."/>
            <person name="Jena J.K."/>
        </authorList>
    </citation>
    <scope>NUCLEOTIDE SEQUENCE</scope>
    <source>
        <strain evidence="1">CIFAMagur01</strain>
        <tissue evidence="1">Testis</tissue>
    </source>
</reference>
<organism evidence="1 2">
    <name type="scientific">Clarias magur</name>
    <name type="common">Asian catfish</name>
    <name type="synonym">Macropteronotus magur</name>
    <dbReference type="NCBI Taxonomy" id="1594786"/>
    <lineage>
        <taxon>Eukaryota</taxon>
        <taxon>Metazoa</taxon>
        <taxon>Chordata</taxon>
        <taxon>Craniata</taxon>
        <taxon>Vertebrata</taxon>
        <taxon>Euteleostomi</taxon>
        <taxon>Actinopterygii</taxon>
        <taxon>Neopterygii</taxon>
        <taxon>Teleostei</taxon>
        <taxon>Ostariophysi</taxon>
        <taxon>Siluriformes</taxon>
        <taxon>Clariidae</taxon>
        <taxon>Clarias</taxon>
    </lineage>
</organism>
<gene>
    <name evidence="1" type="ORF">DAT39_002836</name>
</gene>
<keyword evidence="2" id="KW-1185">Reference proteome</keyword>
<proteinExistence type="predicted"/>
<name>A0A8J4U6I7_CLAMG</name>
<protein>
    <submittedName>
        <fullName evidence="1">Uncharacterized protein</fullName>
    </submittedName>
</protein>
<accession>A0A8J4U6I7</accession>
<evidence type="ECO:0000313" key="2">
    <source>
        <dbReference type="Proteomes" id="UP000727407"/>
    </source>
</evidence>
<dbReference type="EMBL" id="QNUK01000022">
    <property type="protein sequence ID" value="KAF5907450.1"/>
    <property type="molecule type" value="Genomic_DNA"/>
</dbReference>
<dbReference type="AlphaFoldDB" id="A0A8J4U6I7"/>
<dbReference type="OrthoDB" id="10395237at2759"/>
<comment type="caution">
    <text evidence="1">The sequence shown here is derived from an EMBL/GenBank/DDBJ whole genome shotgun (WGS) entry which is preliminary data.</text>
</comment>
<sequence length="54" mass="6156">MLKRPCEALGMTAHPFSFQSVCYDSLRMTEDPAAARRMKTQHNQDRDLQVGGKM</sequence>
<dbReference type="Proteomes" id="UP000727407">
    <property type="component" value="Unassembled WGS sequence"/>
</dbReference>